<accession>A0ACC3MD17</accession>
<evidence type="ECO:0000313" key="2">
    <source>
        <dbReference type="Proteomes" id="UP001281147"/>
    </source>
</evidence>
<evidence type="ECO:0000313" key="1">
    <source>
        <dbReference type="EMBL" id="KAK3683149.1"/>
    </source>
</evidence>
<proteinExistence type="predicted"/>
<dbReference type="Proteomes" id="UP001281147">
    <property type="component" value="Unassembled WGS sequence"/>
</dbReference>
<gene>
    <name evidence="1" type="ORF">LTR37_020511</name>
</gene>
<protein>
    <submittedName>
        <fullName evidence="1">Uncharacterized protein</fullName>
    </submittedName>
</protein>
<dbReference type="EMBL" id="JAUTXU010000365">
    <property type="protein sequence ID" value="KAK3683149.1"/>
    <property type="molecule type" value="Genomic_DNA"/>
</dbReference>
<sequence length="2274" mass="247773">MSEREGSRDRDTGARHQHSWSESGRFSVPMWDSADPERAPPPLPLNPGSSSPTTKANTSAGIAAAAKQIVERARESQPLCSYTSNRDTPQASPERSLVKAAHHRRMNTLQTGNVKDLRNFLDNRSPERSPERPMSGGGSSYFSRQTSREDVSTPMERDRCTTPTPAPRDPLKETPSLRPTTRPPPRPLLGENTPPSATMLALQTMQVPEQPLNDITNRSMSTPAVTGSSNNFDFSSQLLNITSIATSLQKEMAALSRRSKDNATDLLSLKDATTKRDEDIRKSLRHLATNFDKGVGLLDPPPAPGMNRSTSSFANFLDSKAYGSPPSASKSYSVPRAASAHSFMEDRIGSPSPFSVEGAASVAMLEKIIREMVTKEGQERLQGSLSELLEKSRKENSDAARKVEELSEFIKEKSHSQALVRVSKDGSPRLDLNFDSPSNLSKTRDAGGKEARMISGEEEVTKMLQRIKDSVGHTGGTTTEVKGIVRDLRGELLGMGRDLAKKLEDLSTSQLSTALDRSISDGKDKLDAQEVQRIVEESMAELRDHISGMLQQRAEEDDNTFKQLASTRTGPDGDEMSALVKDALAEHGDSLVPESENTGIDREAVLEAVKDGLKDFEPNIELQQFGLERDEILAVLKEGLEEHRSNNDEPPLANIDKGEVYEAMQEALRDFRAPLPHEQIAEMKEELLESVRQALAEHQPAPSSDEEVTKAAVIEAVREGLANHGPAAPRELEISRDDLFDAVKASLDGTSIPFGGLGEQVLTQLHEIVDGMRLEFHQYTAANGRDTEQVLDAVKDGLESLRAEIESYVDRAQDVTGKDEIVDTVKGGLEQLRIDVQGYVAEGPAHDGGKADMLDYIKSEFEHLHEVVGSRETPRESEESSTVHTAAIILAIKEGMDELKNQVSTSRGLDDEPSDEMLEAMKEEFEQLKTAVLNANANDKSELIETVQDSMGALHAKVGGSEMSHLSGGATEDIINEMHSEFSQLKDHMEAIIGDTDREGIVSGVRQAVDDLRTQLSSDQSEAAAEALGAIKEELGALLEQFKESLGKQVVIGGSFAVTEETLDAFRSGMEEIKESVANIGELSVSDELLEAIQGEFEKIRASIASSIVHGGSNEDVLDAIRLGLDDLTSHIDKKLDNPNPDQQTSQHGELLDAINEGLDTLRTDVIKTLDKPLDMTVNYEILDTLKDGLAGLRADIDKLKSVDGTAIMPKGGEIVLADGAEVGQARDIALGAAAVGAAAGAAASTGSGLDRADIDKIEVSIAQLQIKIEAMSASLEDLPSAKPVEGVAMREDIVALDMSLKEILDTVALVATKEHPAPSEGAARKEDTDAIETLLRNTKAQLEEMTVPDPANVVTKDHLDAVEAVVRISNETIDGLVDKLENSTAAKADVAVVEVLAQDVKMALEELKDRIPVPDPDEEKPELMTKADLDVLGIMCTEIKTKVSEMTLPDPDDLPSKADVEQLHGLITDFRESHEKLKESYEADIGVTAKAFDDRKQEFDDTVRAITDVKDTLAEIKDELIAKMGEGETSLDTLGETLKSLEDKTSTDAITDEVKSLLERVTQEFERAHGSLEAIKVDHEQSAESSLEKQAEHKEALATEIGEKLETYFDGLMSKYDDAQAAAEEKAKVMEEKAAQQEELTSSMKAMADDLRLSIDTLGAALTSLPETVERITEDSKLVFNKVDDTFNKLDETQEGVKFEHSITREEIIKVMAAIGGLQSDLTEHNPRFMMSLKGVEAQIAQHYEHSQRASDVAAEHTQAVKELQEQIHGIGSQNEELKSNVSSLPRLMPAPAVIDNVPAPERYDDTAVHHKLDKIIDHAKDASSDAAQLERLDQIHEKVMATAAEVSAFVTLQAKQIMEDGESKEKEAEELALLLERRQVQKDDIEADITVLNEEKESLSAAVEALRAEKEALAAQKSRLAADVSSLETAMHIRREELHGMDRKAETIERRILEGVMNQSRMLLLAKGAKAPPKKKPQGRDLRIPSNASAVSAQTVTSSVPALKPNHALAMRSRPGMQRNGAMPNTAERRIMSLNQINHNVPTGASAFSPTPSLALNGPQTLKRSHSVKAQYPRKPSWVGKRESSTASENKENETLQEEIEGDTEHPDAHDLQAEDVDSDAGTERRTRYLSGTESGFTYGDGSFTEGITPGTEDAARMSYGTSDLSYGTGSYMTGSEIDRRTSLGSSANGVIGMHSTIDEEPSEEEFHEMSEEEDDHASAVGQHEPLQLEAAPANKENKDMRIYAAPSDSGLGTDMPTAALSSVNGEEYFRR</sequence>
<name>A0ACC3MD17_9PEZI</name>
<keyword evidence="2" id="KW-1185">Reference proteome</keyword>
<comment type="caution">
    <text evidence="1">The sequence shown here is derived from an EMBL/GenBank/DDBJ whole genome shotgun (WGS) entry which is preliminary data.</text>
</comment>
<reference evidence="1" key="1">
    <citation type="submission" date="2023-07" db="EMBL/GenBank/DDBJ databases">
        <title>Black Yeasts Isolated from many extreme environments.</title>
        <authorList>
            <person name="Coleine C."/>
            <person name="Stajich J.E."/>
            <person name="Selbmann L."/>
        </authorList>
    </citation>
    <scope>NUCLEOTIDE SEQUENCE</scope>
    <source>
        <strain evidence="1">CCFEE 5714</strain>
    </source>
</reference>
<organism evidence="1 2">
    <name type="scientific">Vermiconidia calcicola</name>
    <dbReference type="NCBI Taxonomy" id="1690605"/>
    <lineage>
        <taxon>Eukaryota</taxon>
        <taxon>Fungi</taxon>
        <taxon>Dikarya</taxon>
        <taxon>Ascomycota</taxon>
        <taxon>Pezizomycotina</taxon>
        <taxon>Dothideomycetes</taxon>
        <taxon>Dothideomycetidae</taxon>
        <taxon>Mycosphaerellales</taxon>
        <taxon>Extremaceae</taxon>
        <taxon>Vermiconidia</taxon>
    </lineage>
</organism>